<keyword evidence="2" id="KW-0732">Signal</keyword>
<comment type="caution">
    <text evidence="3">The sequence shown here is derived from an EMBL/GenBank/DDBJ whole genome shotgun (WGS) entry which is preliminary data.</text>
</comment>
<evidence type="ECO:0000256" key="2">
    <source>
        <dbReference type="SAM" id="SignalP"/>
    </source>
</evidence>
<evidence type="ECO:0000313" key="4">
    <source>
        <dbReference type="Proteomes" id="UP000292120"/>
    </source>
</evidence>
<feature type="signal peptide" evidence="2">
    <location>
        <begin position="1"/>
        <end position="28"/>
    </location>
</feature>
<keyword evidence="4" id="KW-1185">Reference proteome</keyword>
<protein>
    <recommendedName>
        <fullName evidence="5">DUF3300 domain-containing protein</fullName>
    </recommendedName>
</protein>
<feature type="compositionally biased region" description="Basic and acidic residues" evidence="1">
    <location>
        <begin position="150"/>
        <end position="161"/>
    </location>
</feature>
<evidence type="ECO:0000313" key="3">
    <source>
        <dbReference type="EMBL" id="TBO28364.1"/>
    </source>
</evidence>
<evidence type="ECO:0008006" key="5">
    <source>
        <dbReference type="Google" id="ProtNLM"/>
    </source>
</evidence>
<dbReference type="Proteomes" id="UP000292120">
    <property type="component" value="Unassembled WGS sequence"/>
</dbReference>
<dbReference type="RefSeq" id="WP_130969060.1">
    <property type="nucleotide sequence ID" value="NZ_SIXI01000007.1"/>
</dbReference>
<dbReference type="OrthoDB" id="8536851at2"/>
<feature type="region of interest" description="Disordered" evidence="1">
    <location>
        <begin position="117"/>
        <end position="161"/>
    </location>
</feature>
<feature type="compositionally biased region" description="Basic and acidic residues" evidence="1">
    <location>
        <begin position="117"/>
        <end position="142"/>
    </location>
</feature>
<sequence>MNASTLARRLLATLAIASPLWLAAPAHATNVGVSVSVNQPGVYGRIEIGQQQPPVVYQQPVVIQQPVYGAVQRPIYLRVPPGHHKHWAKYCSRWRACNQPVYFVPEGWGAKARAYDKGYRDGRRDERRDDWREERREEWREHRRDHRHDHHDDHGHGRGRH</sequence>
<organism evidence="3 4">
    <name type="scientific">Aquabacterium lacunae</name>
    <dbReference type="NCBI Taxonomy" id="2528630"/>
    <lineage>
        <taxon>Bacteria</taxon>
        <taxon>Pseudomonadati</taxon>
        <taxon>Pseudomonadota</taxon>
        <taxon>Betaproteobacteria</taxon>
        <taxon>Burkholderiales</taxon>
        <taxon>Aquabacterium</taxon>
    </lineage>
</organism>
<name>A0A4Q9GVA2_9BURK</name>
<proteinExistence type="predicted"/>
<feature type="chain" id="PRO_5020211633" description="DUF3300 domain-containing protein" evidence="2">
    <location>
        <begin position="29"/>
        <end position="161"/>
    </location>
</feature>
<dbReference type="AlphaFoldDB" id="A0A4Q9GVA2"/>
<reference evidence="3 4" key="1">
    <citation type="submission" date="2019-02" db="EMBL/GenBank/DDBJ databases">
        <title>Aquabacterium sp. strain KMB7.</title>
        <authorList>
            <person name="Chen W.-M."/>
        </authorList>
    </citation>
    <scope>NUCLEOTIDE SEQUENCE [LARGE SCALE GENOMIC DNA]</scope>
    <source>
        <strain evidence="3 4">KMB7</strain>
    </source>
</reference>
<dbReference type="EMBL" id="SIXI01000007">
    <property type="protein sequence ID" value="TBO28364.1"/>
    <property type="molecule type" value="Genomic_DNA"/>
</dbReference>
<gene>
    <name evidence="3" type="ORF">EYS42_15270</name>
</gene>
<evidence type="ECO:0000256" key="1">
    <source>
        <dbReference type="SAM" id="MobiDB-lite"/>
    </source>
</evidence>
<accession>A0A4Q9GVA2</accession>